<dbReference type="PANTHER" id="PTHR11793">
    <property type="entry name" value="BASIC HELIX-LOOP-HELIX TRANSCRIPTION FACTOR"/>
    <property type="match status" value="1"/>
</dbReference>
<keyword evidence="9" id="KW-1185">Reference proteome</keyword>
<reference evidence="8" key="1">
    <citation type="submission" date="2022-08" db="UniProtKB">
        <authorList>
            <consortium name="EnsemblMetazoa"/>
        </authorList>
    </citation>
    <scope>IDENTIFICATION</scope>
    <source>
        <strain evidence="8">05x7-T-G4-1.051#20</strain>
    </source>
</reference>
<dbReference type="GO" id="GO:0000785">
    <property type="term" value="C:chromatin"/>
    <property type="evidence" value="ECO:0007669"/>
    <property type="project" value="TreeGrafter"/>
</dbReference>
<evidence type="ECO:0000256" key="4">
    <source>
        <dbReference type="ARBA" id="ARBA00023163"/>
    </source>
</evidence>
<evidence type="ECO:0000256" key="6">
    <source>
        <dbReference type="SAM" id="MobiDB-lite"/>
    </source>
</evidence>
<dbReference type="InterPro" id="IPR011598">
    <property type="entry name" value="bHLH_dom"/>
</dbReference>
<dbReference type="PROSITE" id="PS50888">
    <property type="entry name" value="BHLH"/>
    <property type="match status" value="2"/>
</dbReference>
<keyword evidence="3" id="KW-0238">DNA-binding</keyword>
<dbReference type="Pfam" id="PF00010">
    <property type="entry name" value="HLH"/>
    <property type="match status" value="2"/>
</dbReference>
<dbReference type="InterPro" id="IPR051098">
    <property type="entry name" value="NeuroDiff_E-box_TFs"/>
</dbReference>
<feature type="domain" description="BHLH" evidence="7">
    <location>
        <begin position="573"/>
        <end position="626"/>
    </location>
</feature>
<dbReference type="PANTHER" id="PTHR11793:SF13">
    <property type="entry name" value="PROTEIN DAUGHTERLESS"/>
    <property type="match status" value="1"/>
</dbReference>
<keyword evidence="4" id="KW-0804">Transcription</keyword>
<feature type="compositionally biased region" description="Polar residues" evidence="6">
    <location>
        <begin position="236"/>
        <end position="250"/>
    </location>
</feature>
<dbReference type="AlphaFoldDB" id="A0A8W8NY20"/>
<feature type="compositionally biased region" description="Basic residues" evidence="6">
    <location>
        <begin position="180"/>
        <end position="195"/>
    </location>
</feature>
<keyword evidence="2" id="KW-0805">Transcription regulation</keyword>
<name>A0A8W8NY20_MAGGI</name>
<feature type="compositionally biased region" description="Polar residues" evidence="6">
    <location>
        <begin position="68"/>
        <end position="80"/>
    </location>
</feature>
<dbReference type="SMART" id="SM00353">
    <property type="entry name" value="HLH"/>
    <property type="match status" value="2"/>
</dbReference>
<evidence type="ECO:0000313" key="8">
    <source>
        <dbReference type="EnsemblMetazoa" id="G8099.8:cds"/>
    </source>
</evidence>
<feature type="compositionally biased region" description="Gly residues" evidence="6">
    <location>
        <begin position="314"/>
        <end position="325"/>
    </location>
</feature>
<organism evidence="8 9">
    <name type="scientific">Magallana gigas</name>
    <name type="common">Pacific oyster</name>
    <name type="synonym">Crassostrea gigas</name>
    <dbReference type="NCBI Taxonomy" id="29159"/>
    <lineage>
        <taxon>Eukaryota</taxon>
        <taxon>Metazoa</taxon>
        <taxon>Spiralia</taxon>
        <taxon>Lophotrochozoa</taxon>
        <taxon>Mollusca</taxon>
        <taxon>Bivalvia</taxon>
        <taxon>Autobranchia</taxon>
        <taxon>Pteriomorphia</taxon>
        <taxon>Ostreida</taxon>
        <taxon>Ostreoidea</taxon>
        <taxon>Ostreidae</taxon>
        <taxon>Magallana</taxon>
    </lineage>
</organism>
<dbReference type="GO" id="GO:0005667">
    <property type="term" value="C:transcription regulator complex"/>
    <property type="evidence" value="ECO:0007669"/>
    <property type="project" value="TreeGrafter"/>
</dbReference>
<sequence length="708" mass="76249">MLNSDGLSEGSEAWQQRRARLFSAVMMNDHNGPHGTFGDRVNMHSDKELSDLLDFSAMFSPPIGSNGGVKNNPQQSNQNMEFGFKPGLDEGSWNSNNPPGSFDRGMYDQNYNGQTTDNMHPFTNEVPNLINNKTTDLPYRTNMPGAQGMMGSNVPMSPDSLSPGAKSPYFYNKQQDMSIKGRRASTHGASGKRSKMYPSSPEEYNDSSNRYHASPNPMFPKDSYYMPDGPGHNTPDPWSSSNGLPTSTYPSMLPGNSHHSQAYPSMHHSHDMGYSNVPPPPPPQDNLGLPPMSTFRPGTTIPTTSYSTTSPTVNGGGSGGGGQGSQTGDAINKALASIYSPTDHTNSSYGSNPSTPVSSPPPGSSSQWQRPSTQTSTSPHFEGGNPLHSLPSRLEERLDDAILVLHEHVVTGEQSRMEERLDDAIHVLRHHAGEPQMAGLAAAAVGGGGGGHQNLSMMHSGGNHPNGMSGMSSYSGMGGISSHVDQMGSHHNTSENTESKSLDGAPSEKANLALKEEKMDKIDGDSTKSESSGEGSKSSVTSPGGNGPPSKRSRSEPNDEDESPETKAERERVRRQANNARERIRVRDINEAFKELGQMVALQSGSTQPLTKVMILQHAVHVISSLEQQVRGQSVGDPSATQRLRVRDINDAFKELGEMVSLQSGSSQPLTKLMILQHAVNVITALEQQVRGRYSYPTHCPFVSGSRT</sequence>
<feature type="region of interest" description="Disordered" evidence="6">
    <location>
        <begin position="148"/>
        <end position="328"/>
    </location>
</feature>
<feature type="domain" description="BHLH" evidence="7">
    <location>
        <begin position="633"/>
        <end position="686"/>
    </location>
</feature>
<comment type="subcellular location">
    <subcellularLocation>
        <location evidence="1">Nucleus</location>
    </subcellularLocation>
</comment>
<feature type="region of interest" description="Disordered" evidence="6">
    <location>
        <begin position="462"/>
        <end position="579"/>
    </location>
</feature>
<dbReference type="EnsemblMetazoa" id="G8099.8">
    <property type="protein sequence ID" value="G8099.8:cds"/>
    <property type="gene ID" value="G8099"/>
</dbReference>
<accession>A0A8W8NY20</accession>
<dbReference type="GO" id="GO:0000978">
    <property type="term" value="F:RNA polymerase II cis-regulatory region sequence-specific DNA binding"/>
    <property type="evidence" value="ECO:0007669"/>
    <property type="project" value="TreeGrafter"/>
</dbReference>
<evidence type="ECO:0000256" key="2">
    <source>
        <dbReference type="ARBA" id="ARBA00023015"/>
    </source>
</evidence>
<dbReference type="GO" id="GO:0000981">
    <property type="term" value="F:DNA-binding transcription factor activity, RNA polymerase II-specific"/>
    <property type="evidence" value="ECO:0007669"/>
    <property type="project" value="TreeGrafter"/>
</dbReference>
<dbReference type="Proteomes" id="UP000005408">
    <property type="component" value="Unassembled WGS sequence"/>
</dbReference>
<evidence type="ECO:0000259" key="7">
    <source>
        <dbReference type="PROSITE" id="PS50888"/>
    </source>
</evidence>
<evidence type="ECO:0000256" key="5">
    <source>
        <dbReference type="ARBA" id="ARBA00023242"/>
    </source>
</evidence>
<protein>
    <recommendedName>
        <fullName evidence="7">BHLH domain-containing protein</fullName>
    </recommendedName>
</protein>
<dbReference type="Gene3D" id="4.10.280.10">
    <property type="entry name" value="Helix-loop-helix DNA-binding domain"/>
    <property type="match status" value="2"/>
</dbReference>
<feature type="region of interest" description="Disordered" evidence="6">
    <location>
        <begin position="341"/>
        <end position="391"/>
    </location>
</feature>
<proteinExistence type="predicted"/>
<feature type="region of interest" description="Disordered" evidence="6">
    <location>
        <begin position="64"/>
        <end position="104"/>
    </location>
</feature>
<feature type="compositionally biased region" description="Polar residues" evidence="6">
    <location>
        <begin position="341"/>
        <end position="350"/>
    </location>
</feature>
<evidence type="ECO:0000313" key="9">
    <source>
        <dbReference type="Proteomes" id="UP000005408"/>
    </source>
</evidence>
<feature type="compositionally biased region" description="Low complexity" evidence="6">
    <location>
        <begin position="297"/>
        <end position="313"/>
    </location>
</feature>
<feature type="compositionally biased region" description="Basic and acidic residues" evidence="6">
    <location>
        <begin position="564"/>
        <end position="579"/>
    </location>
</feature>
<dbReference type="InterPro" id="IPR036638">
    <property type="entry name" value="HLH_DNA-bd_sf"/>
</dbReference>
<dbReference type="GO" id="GO:0046983">
    <property type="term" value="F:protein dimerization activity"/>
    <property type="evidence" value="ECO:0007669"/>
    <property type="project" value="InterPro"/>
</dbReference>
<keyword evidence="5" id="KW-0539">Nucleus</keyword>
<feature type="compositionally biased region" description="Low complexity" evidence="6">
    <location>
        <begin position="529"/>
        <end position="542"/>
    </location>
</feature>
<evidence type="ECO:0000256" key="1">
    <source>
        <dbReference type="ARBA" id="ARBA00004123"/>
    </source>
</evidence>
<dbReference type="GO" id="GO:0005634">
    <property type="term" value="C:nucleus"/>
    <property type="evidence" value="ECO:0007669"/>
    <property type="project" value="UniProtKB-SubCell"/>
</dbReference>
<dbReference type="SUPFAM" id="SSF47459">
    <property type="entry name" value="HLH, helix-loop-helix DNA-binding domain"/>
    <property type="match status" value="2"/>
</dbReference>
<feature type="compositionally biased region" description="Basic and acidic residues" evidence="6">
    <location>
        <begin position="514"/>
        <end position="528"/>
    </location>
</feature>
<evidence type="ECO:0000256" key="3">
    <source>
        <dbReference type="ARBA" id="ARBA00023125"/>
    </source>
</evidence>